<gene>
    <name evidence="1" type="ORF">SAMN05443544_0140</name>
</gene>
<reference evidence="2" key="1">
    <citation type="submission" date="2016-11" db="EMBL/GenBank/DDBJ databases">
        <authorList>
            <person name="Varghese N."/>
            <person name="Submissions S."/>
        </authorList>
    </citation>
    <scope>NUCLEOTIDE SEQUENCE [LARGE SCALE GENOMIC DNA]</scope>
    <source>
        <strain evidence="2">DSM 8595</strain>
    </source>
</reference>
<accession>A0A1N6DFC3</accession>
<name>A0A1N6DFC3_9MICO</name>
<dbReference type="SUPFAM" id="SSF48208">
    <property type="entry name" value="Six-hairpin glycosidases"/>
    <property type="match status" value="1"/>
</dbReference>
<dbReference type="EMBL" id="FSRJ01000001">
    <property type="protein sequence ID" value="SIN69499.1"/>
    <property type="molecule type" value="Genomic_DNA"/>
</dbReference>
<protein>
    <submittedName>
        <fullName evidence="1">Uncharacterized protein</fullName>
    </submittedName>
</protein>
<dbReference type="InterPro" id="IPR008928">
    <property type="entry name" value="6-hairpin_glycosidase_sf"/>
</dbReference>
<keyword evidence="2" id="KW-1185">Reference proteome</keyword>
<dbReference type="GO" id="GO:0005975">
    <property type="term" value="P:carbohydrate metabolic process"/>
    <property type="evidence" value="ECO:0007669"/>
    <property type="project" value="InterPro"/>
</dbReference>
<proteinExistence type="predicted"/>
<evidence type="ECO:0000313" key="1">
    <source>
        <dbReference type="EMBL" id="SIN69499.1"/>
    </source>
</evidence>
<dbReference type="Gene3D" id="1.50.10.10">
    <property type="match status" value="1"/>
</dbReference>
<dbReference type="RefSeq" id="WP_074258482.1">
    <property type="nucleotide sequence ID" value="NZ_FSRJ01000001.1"/>
</dbReference>
<sequence>MTGLRIATDDASLAEMFDWAVRSATRFVVSDGSHGPLDVSEADAGPHRTADYRASYHAGYRFRSGYYLRDFAHQAVGAQLLGLTRHNAAMLESFVRTATPEHGGWPVWALNFDRITPLAIDYRGPDRFVRELPAVFELVELVHVLYRWTGDRSLLEHQGFWRRTMTDFVAAHDRSFPNGVAEADGPGIFDGAASYNERPAGPLLEAGDAFAAQYAANRHAASLESAIGEHEAAERFAAVAEQLAAVFAREWGAQDRSVGELVSARDAEGGPVREWLKEANWFPPLKGLVDSDHPNRAAVLEHLDRACRDEATAPRNVEALSYVPEVFLRHGRPDTALEWMRTVYDARDAPHEVAAQGRNGDYPEVSFTLVAQIVAGFLGLEPDAAASAVTTRHALPRGVGRLAADHIPFGDGRIGVGVRLDDEVWLENLTSRELAWTPVLARDDGFHDPHLGGRRTADAVRVRPGERRTIPL</sequence>
<dbReference type="AlphaFoldDB" id="A0A1N6DFC3"/>
<organism evidence="1 2">
    <name type="scientific">Agromyces cerinus subsp. cerinus</name>
    <dbReference type="NCBI Taxonomy" id="232089"/>
    <lineage>
        <taxon>Bacteria</taxon>
        <taxon>Bacillati</taxon>
        <taxon>Actinomycetota</taxon>
        <taxon>Actinomycetes</taxon>
        <taxon>Micrococcales</taxon>
        <taxon>Microbacteriaceae</taxon>
        <taxon>Agromyces</taxon>
    </lineage>
</organism>
<dbReference type="STRING" id="232089.SAMN05443544_0140"/>
<evidence type="ECO:0000313" key="2">
    <source>
        <dbReference type="Proteomes" id="UP000184699"/>
    </source>
</evidence>
<dbReference type="Proteomes" id="UP000184699">
    <property type="component" value="Unassembled WGS sequence"/>
</dbReference>
<dbReference type="InterPro" id="IPR012341">
    <property type="entry name" value="6hp_glycosidase-like_sf"/>
</dbReference>
<dbReference type="OrthoDB" id="9025980at2"/>